<dbReference type="Proteomes" id="UP000553776">
    <property type="component" value="Unassembled WGS sequence"/>
</dbReference>
<sequence>MRKVGWLMVAALLLSACTNSGSDPMAQAGPSQETKVMSQASFAYPSIHWNDTLYRATEDKIDQVGEQLGEIAYPSTDHIQVAEQDKDHPTPEPERTDEPYSNLYAKGTQIYSIADTDPSDAVAVRIGDREYVKAVAASRP</sequence>
<reference evidence="2 3" key="1">
    <citation type="submission" date="2020-08" db="EMBL/GenBank/DDBJ databases">
        <title>Cohnella phylogeny.</title>
        <authorList>
            <person name="Dunlap C."/>
        </authorList>
    </citation>
    <scope>NUCLEOTIDE SEQUENCE [LARGE SCALE GENOMIC DNA]</scope>
    <source>
        <strain evidence="2 3">DSM 25239</strain>
    </source>
</reference>
<evidence type="ECO:0000256" key="1">
    <source>
        <dbReference type="SAM" id="SignalP"/>
    </source>
</evidence>
<comment type="caution">
    <text evidence="2">The sequence shown here is derived from an EMBL/GenBank/DDBJ whole genome shotgun (WGS) entry which is preliminary data.</text>
</comment>
<keyword evidence="3" id="KW-1185">Reference proteome</keyword>
<dbReference type="PROSITE" id="PS51257">
    <property type="entry name" value="PROKAR_LIPOPROTEIN"/>
    <property type="match status" value="1"/>
</dbReference>
<accession>A0A841TNQ0</accession>
<proteinExistence type="predicted"/>
<feature type="chain" id="PRO_5038689468" evidence="1">
    <location>
        <begin position="22"/>
        <end position="140"/>
    </location>
</feature>
<dbReference type="RefSeq" id="WP_185133916.1">
    <property type="nucleotide sequence ID" value="NZ_BORM01000012.1"/>
</dbReference>
<evidence type="ECO:0000313" key="2">
    <source>
        <dbReference type="EMBL" id="MBB6689887.1"/>
    </source>
</evidence>
<dbReference type="EMBL" id="JACJVR010000002">
    <property type="protein sequence ID" value="MBB6689887.1"/>
    <property type="molecule type" value="Genomic_DNA"/>
</dbReference>
<keyword evidence="1" id="KW-0732">Signal</keyword>
<gene>
    <name evidence="2" type="ORF">H7B90_00585</name>
</gene>
<dbReference type="AlphaFoldDB" id="A0A841TNQ0"/>
<feature type="signal peptide" evidence="1">
    <location>
        <begin position="1"/>
        <end position="21"/>
    </location>
</feature>
<evidence type="ECO:0000313" key="3">
    <source>
        <dbReference type="Proteomes" id="UP000553776"/>
    </source>
</evidence>
<protein>
    <submittedName>
        <fullName evidence="2">Uncharacterized protein</fullName>
    </submittedName>
</protein>
<organism evidence="2 3">
    <name type="scientific">Cohnella xylanilytica</name>
    <dbReference type="NCBI Taxonomy" id="557555"/>
    <lineage>
        <taxon>Bacteria</taxon>
        <taxon>Bacillati</taxon>
        <taxon>Bacillota</taxon>
        <taxon>Bacilli</taxon>
        <taxon>Bacillales</taxon>
        <taxon>Paenibacillaceae</taxon>
        <taxon>Cohnella</taxon>
    </lineage>
</organism>
<name>A0A841TNQ0_9BACL</name>